<comment type="subcellular location">
    <subcellularLocation>
        <location evidence="7">Cell inner membrane</location>
        <topology evidence="7">Single-pass membrane protein</topology>
    </subcellularLocation>
</comment>
<dbReference type="GO" id="GO:0009252">
    <property type="term" value="P:peptidoglycan biosynthetic process"/>
    <property type="evidence" value="ECO:0007669"/>
    <property type="project" value="UniProtKB-UniRule"/>
</dbReference>
<dbReference type="RefSeq" id="WP_425471096.1">
    <property type="nucleotide sequence ID" value="NZ_SNYL01000018.1"/>
</dbReference>
<proteinExistence type="inferred from homology"/>
<reference evidence="8 9" key="1">
    <citation type="submission" date="2019-03" db="EMBL/GenBank/DDBJ databases">
        <title>Genomic Encyclopedia of Type Strains, Phase IV (KMG-IV): sequencing the most valuable type-strain genomes for metagenomic binning, comparative biology and taxonomic classification.</title>
        <authorList>
            <person name="Goeker M."/>
        </authorList>
    </citation>
    <scope>NUCLEOTIDE SEQUENCE [LARGE SCALE GENOMIC DNA]</scope>
    <source>
        <strain evidence="8 9">DSM 19605</strain>
    </source>
</reference>
<gene>
    <name evidence="7" type="primary">mltG</name>
    <name evidence="8" type="ORF">DFR43_11816</name>
</gene>
<protein>
    <recommendedName>
        <fullName evidence="7">Endolytic murein transglycosylase</fullName>
        <ecNumber evidence="7">4.2.2.29</ecNumber>
    </recommendedName>
    <alternativeName>
        <fullName evidence="7">Peptidoglycan lytic transglycosylase</fullName>
    </alternativeName>
    <alternativeName>
        <fullName evidence="7">Peptidoglycan polymerization terminase</fullName>
    </alternativeName>
</protein>
<comment type="function">
    <text evidence="7">Functions as a peptidoglycan terminase that cleaves nascent peptidoglycan strands endolytically to terminate their elongation.</text>
</comment>
<dbReference type="GO" id="GO:0008932">
    <property type="term" value="F:lytic endotransglycosylase activity"/>
    <property type="evidence" value="ECO:0007669"/>
    <property type="project" value="UniProtKB-UniRule"/>
</dbReference>
<dbReference type="GO" id="GO:0005886">
    <property type="term" value="C:plasma membrane"/>
    <property type="evidence" value="ECO:0007669"/>
    <property type="project" value="UniProtKB-SubCell"/>
</dbReference>
<dbReference type="Proteomes" id="UP000295510">
    <property type="component" value="Unassembled WGS sequence"/>
</dbReference>
<name>A0A4R6U0N6_9BURK</name>
<evidence type="ECO:0000256" key="3">
    <source>
        <dbReference type="ARBA" id="ARBA00022989"/>
    </source>
</evidence>
<keyword evidence="2 7" id="KW-0812">Transmembrane</keyword>
<dbReference type="CDD" id="cd08010">
    <property type="entry name" value="MltG_like"/>
    <property type="match status" value="1"/>
</dbReference>
<keyword evidence="4 7" id="KW-0472">Membrane</keyword>
<keyword evidence="9" id="KW-1185">Reference proteome</keyword>
<keyword evidence="6 7" id="KW-0961">Cell wall biogenesis/degradation</keyword>
<evidence type="ECO:0000256" key="4">
    <source>
        <dbReference type="ARBA" id="ARBA00023136"/>
    </source>
</evidence>
<keyword evidence="3 7" id="KW-1133">Transmembrane helix</keyword>
<dbReference type="PANTHER" id="PTHR30518">
    <property type="entry name" value="ENDOLYTIC MUREIN TRANSGLYCOSYLASE"/>
    <property type="match status" value="1"/>
</dbReference>
<keyword evidence="1 7" id="KW-1003">Cell membrane</keyword>
<evidence type="ECO:0000256" key="5">
    <source>
        <dbReference type="ARBA" id="ARBA00023239"/>
    </source>
</evidence>
<dbReference type="NCBIfam" id="TIGR00247">
    <property type="entry name" value="endolytic transglycosylase MltG"/>
    <property type="match status" value="1"/>
</dbReference>
<dbReference type="PANTHER" id="PTHR30518:SF2">
    <property type="entry name" value="ENDOLYTIC MUREIN TRANSGLYCOSYLASE"/>
    <property type="match status" value="1"/>
</dbReference>
<keyword evidence="7" id="KW-0997">Cell inner membrane</keyword>
<dbReference type="HAMAP" id="MF_02065">
    <property type="entry name" value="MltG"/>
    <property type="match status" value="1"/>
</dbReference>
<dbReference type="Pfam" id="PF02618">
    <property type="entry name" value="YceG"/>
    <property type="match status" value="1"/>
</dbReference>
<comment type="caution">
    <text evidence="8">The sequence shown here is derived from an EMBL/GenBank/DDBJ whole genome shotgun (WGS) entry which is preliminary data.</text>
</comment>
<feature type="site" description="Important for catalytic activity" evidence="7">
    <location>
        <position position="218"/>
    </location>
</feature>
<dbReference type="InterPro" id="IPR003770">
    <property type="entry name" value="MLTG-like"/>
</dbReference>
<dbReference type="EMBL" id="SNYL01000018">
    <property type="protein sequence ID" value="TDQ39840.1"/>
    <property type="molecule type" value="Genomic_DNA"/>
</dbReference>
<dbReference type="Gene3D" id="3.30.1490.480">
    <property type="entry name" value="Endolytic murein transglycosylase"/>
    <property type="match status" value="1"/>
</dbReference>
<dbReference type="EC" id="4.2.2.29" evidence="7"/>
<evidence type="ECO:0000313" key="9">
    <source>
        <dbReference type="Proteomes" id="UP000295510"/>
    </source>
</evidence>
<evidence type="ECO:0000256" key="7">
    <source>
        <dbReference type="HAMAP-Rule" id="MF_02065"/>
    </source>
</evidence>
<accession>A0A4R6U0N6</accession>
<organism evidence="8 9">
    <name type="scientific">Tepidicella xavieri</name>
    <dbReference type="NCBI Taxonomy" id="360241"/>
    <lineage>
        <taxon>Bacteria</taxon>
        <taxon>Pseudomonadati</taxon>
        <taxon>Pseudomonadota</taxon>
        <taxon>Betaproteobacteria</taxon>
        <taxon>Burkholderiales</taxon>
        <taxon>Tepidicella</taxon>
    </lineage>
</organism>
<sequence length="334" mass="37221">MFRLLKSLLWFVTASAAAVVALGLWWLHRPLPMPLDSSGVMDVKIAPGTSARGVARVLVNSGVQGPEWLLFAWFRASGEARNIKAGAYEFDASTTPRTLLDKLVRGEQAVRRVTIVEGWNYRQVLQALRAAEHLQYDLPDASPAELMQALGLAAAHPEGRFFPDTYVYPKYATASSVLRQAAQVMERRLAQAWEQRHPNLPLRSPEEALILASIIEKETGLPSDRELVAGVFINRLRIGMRLQTDPTVIYGLGEDFDGRLRRRHLDTDTPYNTYTRSGLPPTPIAMPGMASLLAAVQPADTPAMYFVARGDGSSEFSRTLEEHNRAVRRYILNR</sequence>
<keyword evidence="5 7" id="KW-0456">Lyase</keyword>
<evidence type="ECO:0000256" key="6">
    <source>
        <dbReference type="ARBA" id="ARBA00023316"/>
    </source>
</evidence>
<dbReference type="GO" id="GO:0071555">
    <property type="term" value="P:cell wall organization"/>
    <property type="evidence" value="ECO:0007669"/>
    <property type="project" value="UniProtKB-KW"/>
</dbReference>
<feature type="transmembrane region" description="Helical" evidence="7">
    <location>
        <begin position="7"/>
        <end position="27"/>
    </location>
</feature>
<evidence type="ECO:0000256" key="2">
    <source>
        <dbReference type="ARBA" id="ARBA00022692"/>
    </source>
</evidence>
<comment type="catalytic activity">
    <reaction evidence="7">
        <text>a peptidoglycan chain = a peptidoglycan chain with N-acetyl-1,6-anhydromuramyl-[peptide] at the reducing end + a peptidoglycan chain with N-acetylglucosamine at the non-reducing end.</text>
        <dbReference type="EC" id="4.2.2.29"/>
    </reaction>
</comment>
<evidence type="ECO:0000313" key="8">
    <source>
        <dbReference type="EMBL" id="TDQ39840.1"/>
    </source>
</evidence>
<evidence type="ECO:0000256" key="1">
    <source>
        <dbReference type="ARBA" id="ARBA00022475"/>
    </source>
</evidence>
<dbReference type="Gene3D" id="3.30.160.60">
    <property type="entry name" value="Classic Zinc Finger"/>
    <property type="match status" value="1"/>
</dbReference>
<dbReference type="AlphaFoldDB" id="A0A4R6U0N6"/>
<comment type="similarity">
    <text evidence="7">Belongs to the transglycosylase MltG family.</text>
</comment>